<keyword evidence="2" id="KW-1133">Transmembrane helix</keyword>
<feature type="transmembrane region" description="Helical" evidence="2">
    <location>
        <begin position="277"/>
        <end position="303"/>
    </location>
</feature>
<dbReference type="SUPFAM" id="SSF81321">
    <property type="entry name" value="Family A G protein-coupled receptor-like"/>
    <property type="match status" value="1"/>
</dbReference>
<feature type="transmembrane region" description="Helical" evidence="2">
    <location>
        <begin position="80"/>
        <end position="104"/>
    </location>
</feature>
<dbReference type="PANTHER" id="PTHR23021:SF11">
    <property type="entry name" value="SERPENTINE RECEPTOR, CLASS T"/>
    <property type="match status" value="1"/>
</dbReference>
<dbReference type="Proteomes" id="UP000887575">
    <property type="component" value="Unassembled WGS sequence"/>
</dbReference>
<dbReference type="WBParaSite" id="MBELARI_LOCUS12062">
    <property type="protein sequence ID" value="MBELARI_LOCUS12062"/>
    <property type="gene ID" value="MBELARI_LOCUS12062"/>
</dbReference>
<evidence type="ECO:0000313" key="5">
    <source>
        <dbReference type="WBParaSite" id="MBELARI_LOCUS16390"/>
    </source>
</evidence>
<evidence type="ECO:0000256" key="1">
    <source>
        <dbReference type="SAM" id="MobiDB-lite"/>
    </source>
</evidence>
<keyword evidence="2" id="KW-0812">Transmembrane</keyword>
<dbReference type="AlphaFoldDB" id="A0AAF3EDK8"/>
<feature type="region of interest" description="Disordered" evidence="1">
    <location>
        <begin position="331"/>
        <end position="354"/>
    </location>
</feature>
<organism evidence="3 4">
    <name type="scientific">Mesorhabditis belari</name>
    <dbReference type="NCBI Taxonomy" id="2138241"/>
    <lineage>
        <taxon>Eukaryota</taxon>
        <taxon>Metazoa</taxon>
        <taxon>Ecdysozoa</taxon>
        <taxon>Nematoda</taxon>
        <taxon>Chromadorea</taxon>
        <taxon>Rhabditida</taxon>
        <taxon>Rhabditina</taxon>
        <taxon>Rhabditomorpha</taxon>
        <taxon>Rhabditoidea</taxon>
        <taxon>Rhabditidae</taxon>
        <taxon>Mesorhabditinae</taxon>
        <taxon>Mesorhabditis</taxon>
    </lineage>
</organism>
<evidence type="ECO:0000256" key="2">
    <source>
        <dbReference type="SAM" id="Phobius"/>
    </source>
</evidence>
<accession>A0AAF3EDK8</accession>
<reference evidence="4 5" key="1">
    <citation type="submission" date="2024-02" db="UniProtKB">
        <authorList>
            <consortium name="WormBaseParasite"/>
        </authorList>
    </citation>
    <scope>IDENTIFICATION</scope>
</reference>
<dbReference type="PANTHER" id="PTHR23021">
    <property type="entry name" value="SERPENTINE RECEPTOR, CLASS T"/>
    <property type="match status" value="1"/>
</dbReference>
<feature type="transmembrane region" description="Helical" evidence="2">
    <location>
        <begin position="211"/>
        <end position="231"/>
    </location>
</feature>
<proteinExistence type="predicted"/>
<dbReference type="Pfam" id="PF10321">
    <property type="entry name" value="7TM_GPCR_Srt"/>
    <property type="match status" value="1"/>
</dbReference>
<feature type="transmembrane region" description="Helical" evidence="2">
    <location>
        <begin position="44"/>
        <end position="68"/>
    </location>
</feature>
<protein>
    <submittedName>
        <fullName evidence="4 5">Uncharacterized protein</fullName>
    </submittedName>
</protein>
<feature type="compositionally biased region" description="Polar residues" evidence="1">
    <location>
        <begin position="338"/>
        <end position="347"/>
    </location>
</feature>
<feature type="transmembrane region" description="Helical" evidence="2">
    <location>
        <begin position="160"/>
        <end position="178"/>
    </location>
</feature>
<dbReference type="InterPro" id="IPR019425">
    <property type="entry name" value="7TM_GPCR_serpentine_rcpt_Srt"/>
</dbReference>
<feature type="transmembrane region" description="Helical" evidence="2">
    <location>
        <begin position="251"/>
        <end position="271"/>
    </location>
</feature>
<evidence type="ECO:0000313" key="3">
    <source>
        <dbReference type="Proteomes" id="UP000887575"/>
    </source>
</evidence>
<dbReference type="WBParaSite" id="MBELARI_LOCUS16390">
    <property type="protein sequence ID" value="MBELARI_LOCUS16390"/>
    <property type="gene ID" value="MBELARI_LOCUS16390"/>
</dbReference>
<feature type="transmembrane region" description="Helical" evidence="2">
    <location>
        <begin position="116"/>
        <end position="139"/>
    </location>
</feature>
<sequence length="354" mass="39865">MLFHETSVYGLLKYGGSQNMEIYNCSATGKSLDEWYATGRSQPILGFTLLTYGSLIELLYVPSLYVISGPSYIKMPCYKIMCLLGILDMFAIVTNSLLTGYLLIKGAVFCTNPDLIFYFGAAGVGFWCAACMCCLLLVINRLFEIWKPHMAERIFKGWKFIIILTLPILYGAYFFFYTPPVLFTSIHDSWFFDPFIFENRTAEYMNPPHTINNLLLCAITCLLYTALCGVLAHQFGQGGAENKMSWGQRSIFIQSTAICIANLVAALIYVFMQFFPTPAFCILLGHFCWELCHGFPALVYVTINRSVRRDIFRLIGLGHLAKGGSRNTVDYKSDNKKSTNQAHSNEAFSADHAI</sequence>
<keyword evidence="2" id="KW-0472">Membrane</keyword>
<keyword evidence="3" id="KW-1185">Reference proteome</keyword>
<evidence type="ECO:0000313" key="4">
    <source>
        <dbReference type="WBParaSite" id="MBELARI_LOCUS12062"/>
    </source>
</evidence>
<name>A0AAF3EDK8_9BILA</name>